<protein>
    <recommendedName>
        <fullName evidence="4">Type VI secretion system lipoprotein TssJ</fullName>
    </recommendedName>
</protein>
<evidence type="ECO:0000313" key="3">
    <source>
        <dbReference type="Proteomes" id="UP001330434"/>
    </source>
</evidence>
<evidence type="ECO:0000256" key="1">
    <source>
        <dbReference type="SAM" id="MobiDB-lite"/>
    </source>
</evidence>
<evidence type="ECO:0000313" key="2">
    <source>
        <dbReference type="EMBL" id="WVX67471.1"/>
    </source>
</evidence>
<dbReference type="EMBL" id="CP133270">
    <property type="protein sequence ID" value="WVX67471.1"/>
    <property type="molecule type" value="Genomic_DNA"/>
</dbReference>
<dbReference type="Proteomes" id="UP001330434">
    <property type="component" value="Chromosome"/>
</dbReference>
<proteinExistence type="predicted"/>
<accession>A0ABZ2C7J9</accession>
<sequence length="205" mass="22066">MALFMLQGCSSENKPTLNVSSASIFSEPDANKNSAIAVDVVLVYNQDLLGAIAKLPAQKYFEASNQLRLDNPSLLDVWRWELVPGQVVKDFELESDKGKAFGGLIFANYLTPGDHRVKIPPSGEIKILLKKDDLISMAEGSFDGLNVGKTASDDVPVTPPKTPKKKVPCDTDSGSDEASGGFVILQSPSVSVDPHEDNPGKELDH</sequence>
<feature type="compositionally biased region" description="Basic and acidic residues" evidence="1">
    <location>
        <begin position="193"/>
        <end position="205"/>
    </location>
</feature>
<keyword evidence="3" id="KW-1185">Reference proteome</keyword>
<gene>
    <name evidence="2" type="ORF">Bealeia1_01677</name>
</gene>
<feature type="region of interest" description="Disordered" evidence="1">
    <location>
        <begin position="148"/>
        <end position="205"/>
    </location>
</feature>
<organism evidence="2 3">
    <name type="scientific">Candidatus Bealeia paramacronuclearis</name>
    <dbReference type="NCBI Taxonomy" id="1921001"/>
    <lineage>
        <taxon>Bacteria</taxon>
        <taxon>Pseudomonadati</taxon>
        <taxon>Pseudomonadota</taxon>
        <taxon>Alphaproteobacteria</taxon>
        <taxon>Holosporales</taxon>
        <taxon>Holosporaceae</taxon>
        <taxon>Candidatus Bealeia</taxon>
    </lineage>
</organism>
<name>A0ABZ2C7J9_9PROT</name>
<reference evidence="2 3" key="1">
    <citation type="journal article" date="2024" name="Environ. Microbiol.">
        <title>Novel evolutionary insights on the interactions of the Holosporales (Alphaproteobacteria) with eukaryotic hosts from comparative genomics.</title>
        <authorList>
            <person name="Giovannini M."/>
            <person name="Petroni G."/>
            <person name="Castelli M."/>
        </authorList>
    </citation>
    <scope>NUCLEOTIDE SEQUENCE [LARGE SCALE GENOMIC DNA]</scope>
    <source>
        <strain evidence="2 3">US_Bl 15I1</strain>
    </source>
</reference>
<evidence type="ECO:0008006" key="4">
    <source>
        <dbReference type="Google" id="ProtNLM"/>
    </source>
</evidence>